<accession>A0ABV4J1X9</accession>
<evidence type="ECO:0000313" key="4">
    <source>
        <dbReference type="Proteomes" id="UP001567537"/>
    </source>
</evidence>
<evidence type="ECO:0000259" key="2">
    <source>
        <dbReference type="Pfam" id="PF13472"/>
    </source>
</evidence>
<reference evidence="3 4" key="1">
    <citation type="journal article" date="2021" name="Res Sq">
        <title>Streptomyces Pimoensis sp. nov., Isolated From the Taklimakan Desert in Xinjiang, China.</title>
        <authorList>
            <person name="Zhang P."/>
            <person name="Luo X."/>
            <person name="Luo X."/>
            <person name="Liu Z."/>
            <person name="Xia Z."/>
            <person name="Wan C."/>
            <person name="zhang L."/>
        </authorList>
    </citation>
    <scope>NUCLEOTIDE SEQUENCE [LARGE SCALE GENOMIC DNA]</scope>
    <source>
        <strain evidence="3 4">TRM75549</strain>
    </source>
</reference>
<dbReference type="SUPFAM" id="SSF52266">
    <property type="entry name" value="SGNH hydrolase"/>
    <property type="match status" value="1"/>
</dbReference>
<dbReference type="CDD" id="cd00229">
    <property type="entry name" value="SGNH_hydrolase"/>
    <property type="match status" value="1"/>
</dbReference>
<gene>
    <name evidence="3" type="ORF">KYY02_20215</name>
</gene>
<evidence type="ECO:0000313" key="3">
    <source>
        <dbReference type="EMBL" id="MEZ3180929.1"/>
    </source>
</evidence>
<keyword evidence="1" id="KW-0732">Signal</keyword>
<proteinExistence type="predicted"/>
<name>A0ABV4J1X9_9ACTN</name>
<sequence>MRSSMDRTGPRARRRTIGLATAALLLTGLALPGTASATGLAPVTLISEDFDDPTGSTDFGFPTGAGTGDGVLHLTDGMRSYTTSVKRFPSSIREETTLDLRFDWSTAIADPAMKTGLELRDDDGRLVFAIASTATELRYAVTGPDSTSASATDDLNPVWNRTPFDSSKWFTVDLHMDFSVGTLQYAITTKEAAPRVMASGTEDITGTNLAKFVACNYYGTGTQSIDDFSLSRPAHSAQGSLAGTSVYAFGDSIVQGNGYARGFVDFVAERERISLTKYSRNGATLGPAPDAHGGQIISQVRRAVAQAPDVIVFDGGTNDASEIHDNRTYELGQVGDSLDPADLDTGTYAGALEATVHAMREKWPTSRIVYVTTHKLVSRDWQTQLALREVTLRAAEKWGVTVADVFGDTTLDTRIDAQRVAYTFNGRDANGFPTSNGSGTHPNITAITEFYVPVLTARLVRPDDR</sequence>
<protein>
    <submittedName>
        <fullName evidence="3">SGNH/GDSL hydrolase family protein</fullName>
    </submittedName>
</protein>
<dbReference type="Pfam" id="PF13472">
    <property type="entry name" value="Lipase_GDSL_2"/>
    <property type="match status" value="1"/>
</dbReference>
<organism evidence="3 4">
    <name type="scientific">Streptomyces pimonensis</name>
    <dbReference type="NCBI Taxonomy" id="2860288"/>
    <lineage>
        <taxon>Bacteria</taxon>
        <taxon>Bacillati</taxon>
        <taxon>Actinomycetota</taxon>
        <taxon>Actinomycetes</taxon>
        <taxon>Kitasatosporales</taxon>
        <taxon>Streptomycetaceae</taxon>
        <taxon>Streptomyces</taxon>
    </lineage>
</organism>
<evidence type="ECO:0000256" key="1">
    <source>
        <dbReference type="SAM" id="SignalP"/>
    </source>
</evidence>
<feature type="domain" description="SGNH hydrolase-type esterase" evidence="2">
    <location>
        <begin position="248"/>
        <end position="443"/>
    </location>
</feature>
<dbReference type="Proteomes" id="UP001567537">
    <property type="component" value="Unassembled WGS sequence"/>
</dbReference>
<feature type="signal peptide" evidence="1">
    <location>
        <begin position="1"/>
        <end position="37"/>
    </location>
</feature>
<dbReference type="GO" id="GO:0016787">
    <property type="term" value="F:hydrolase activity"/>
    <property type="evidence" value="ECO:0007669"/>
    <property type="project" value="UniProtKB-KW"/>
</dbReference>
<keyword evidence="3" id="KW-0378">Hydrolase</keyword>
<dbReference type="InterPro" id="IPR013830">
    <property type="entry name" value="SGNH_hydro"/>
</dbReference>
<comment type="caution">
    <text evidence="3">The sequence shown here is derived from an EMBL/GenBank/DDBJ whole genome shotgun (WGS) entry which is preliminary data.</text>
</comment>
<dbReference type="InterPro" id="IPR036514">
    <property type="entry name" value="SGNH_hydro_sf"/>
</dbReference>
<feature type="chain" id="PRO_5045611690" evidence="1">
    <location>
        <begin position="38"/>
        <end position="465"/>
    </location>
</feature>
<dbReference type="RefSeq" id="WP_371239975.1">
    <property type="nucleotide sequence ID" value="NZ_JAHWZY010000020.1"/>
</dbReference>
<keyword evidence="4" id="KW-1185">Reference proteome</keyword>
<dbReference type="Gene3D" id="3.40.50.1110">
    <property type="entry name" value="SGNH hydrolase"/>
    <property type="match status" value="1"/>
</dbReference>
<dbReference type="EMBL" id="JAHWZY010000020">
    <property type="protein sequence ID" value="MEZ3180929.1"/>
    <property type="molecule type" value="Genomic_DNA"/>
</dbReference>